<organism evidence="1 2">
    <name type="scientific">Peribacillus simplex</name>
    <dbReference type="NCBI Taxonomy" id="1478"/>
    <lineage>
        <taxon>Bacteria</taxon>
        <taxon>Bacillati</taxon>
        <taxon>Bacillota</taxon>
        <taxon>Bacilli</taxon>
        <taxon>Bacillales</taxon>
        <taxon>Bacillaceae</taxon>
        <taxon>Peribacillus</taxon>
    </lineage>
</organism>
<dbReference type="EMBL" id="JAUUTP010000006">
    <property type="protein sequence ID" value="MDP1418383.1"/>
    <property type="molecule type" value="Genomic_DNA"/>
</dbReference>
<reference evidence="1" key="1">
    <citation type="submission" date="2023-07" db="EMBL/GenBank/DDBJ databases">
        <title>Murine gut Bacillus species.</title>
        <authorList>
            <person name="Gutman E."/>
            <person name="Hashuel R."/>
            <person name="Litvak Y."/>
        </authorList>
    </citation>
    <scope>NUCLEOTIDE SEQUENCE</scope>
    <source>
        <strain evidence="1">RU283</strain>
    </source>
</reference>
<dbReference type="RefSeq" id="WP_305159764.1">
    <property type="nucleotide sequence ID" value="NZ_JAUUTP010000006.1"/>
</dbReference>
<evidence type="ECO:0000313" key="2">
    <source>
        <dbReference type="Proteomes" id="UP001178277"/>
    </source>
</evidence>
<comment type="caution">
    <text evidence="1">The sequence shown here is derived from an EMBL/GenBank/DDBJ whole genome shotgun (WGS) entry which is preliminary data.</text>
</comment>
<sequence>MIPFSGINLKRFTLDQLAPSNHLVRKMEASIDFSFIYDSMEDMFQR</sequence>
<name>A0AA90NSL1_9BACI</name>
<evidence type="ECO:0000313" key="1">
    <source>
        <dbReference type="EMBL" id="MDP1418383.1"/>
    </source>
</evidence>
<dbReference type="AlphaFoldDB" id="A0AA90NSL1"/>
<dbReference type="Proteomes" id="UP001178277">
    <property type="component" value="Unassembled WGS sequence"/>
</dbReference>
<gene>
    <name evidence="1" type="ORF">Q8G35_08150</name>
</gene>
<proteinExistence type="predicted"/>
<protein>
    <recommendedName>
        <fullName evidence="3">Transposase</fullName>
    </recommendedName>
</protein>
<accession>A0AA90NSL1</accession>
<evidence type="ECO:0008006" key="3">
    <source>
        <dbReference type="Google" id="ProtNLM"/>
    </source>
</evidence>